<evidence type="ECO:0000313" key="6">
    <source>
        <dbReference type="Proteomes" id="UP001595660"/>
    </source>
</evidence>
<dbReference type="CDD" id="cd00090">
    <property type="entry name" value="HTH_ARSR"/>
    <property type="match status" value="1"/>
</dbReference>
<dbReference type="Gene3D" id="1.10.10.10">
    <property type="entry name" value="Winged helix-like DNA-binding domain superfamily/Winged helix DNA-binding domain"/>
    <property type="match status" value="1"/>
</dbReference>
<feature type="domain" description="HTH asnC-type" evidence="4">
    <location>
        <begin position="5"/>
        <end position="66"/>
    </location>
</feature>
<dbReference type="InterPro" id="IPR036390">
    <property type="entry name" value="WH_DNA-bd_sf"/>
</dbReference>
<dbReference type="SMART" id="SM00344">
    <property type="entry name" value="HTH_ASNC"/>
    <property type="match status" value="1"/>
</dbReference>
<accession>A0ABD5NG90</accession>
<dbReference type="GeneID" id="69118773"/>
<reference evidence="5 6" key="1">
    <citation type="journal article" date="2019" name="Int. J. Syst. Evol. Microbiol.">
        <title>The Global Catalogue of Microorganisms (GCM) 10K type strain sequencing project: providing services to taxonomists for standard genome sequencing and annotation.</title>
        <authorList>
            <consortium name="The Broad Institute Genomics Platform"/>
            <consortium name="The Broad Institute Genome Sequencing Center for Infectious Disease"/>
            <person name="Wu L."/>
            <person name="Ma J."/>
        </authorList>
    </citation>
    <scope>NUCLEOTIDE SEQUENCE [LARGE SCALE GENOMIC DNA]</scope>
    <source>
        <strain evidence="5 6">CGMCC 1.12562</strain>
    </source>
</reference>
<dbReference type="PANTHER" id="PTHR30154:SF34">
    <property type="entry name" value="TRANSCRIPTIONAL REGULATOR AZLB"/>
    <property type="match status" value="1"/>
</dbReference>
<name>A0ABD5NG90_9EURY</name>
<gene>
    <name evidence="5" type="ORF">ACFOKC_10870</name>
</gene>
<evidence type="ECO:0000256" key="2">
    <source>
        <dbReference type="ARBA" id="ARBA00023125"/>
    </source>
</evidence>
<dbReference type="Pfam" id="PF13412">
    <property type="entry name" value="HTH_24"/>
    <property type="match status" value="1"/>
</dbReference>
<keyword evidence="1" id="KW-0805">Transcription regulation</keyword>
<evidence type="ECO:0000313" key="5">
    <source>
        <dbReference type="EMBL" id="MFC3478221.1"/>
    </source>
</evidence>
<keyword evidence="3" id="KW-0804">Transcription</keyword>
<dbReference type="InterPro" id="IPR036388">
    <property type="entry name" value="WH-like_DNA-bd_sf"/>
</dbReference>
<dbReference type="SUPFAM" id="SSF46785">
    <property type="entry name" value="Winged helix' DNA-binding domain"/>
    <property type="match status" value="1"/>
</dbReference>
<dbReference type="InterPro" id="IPR000485">
    <property type="entry name" value="AsnC-type_HTH_dom"/>
</dbReference>
<dbReference type="Gene3D" id="3.30.70.920">
    <property type="match status" value="1"/>
</dbReference>
<dbReference type="EMBL" id="JBHRWN010000002">
    <property type="protein sequence ID" value="MFC3478221.1"/>
    <property type="molecule type" value="Genomic_DNA"/>
</dbReference>
<organism evidence="5 6">
    <name type="scientific">Halobacterium litoreum</name>
    <dbReference type="NCBI Taxonomy" id="2039234"/>
    <lineage>
        <taxon>Archaea</taxon>
        <taxon>Methanobacteriati</taxon>
        <taxon>Methanobacteriota</taxon>
        <taxon>Stenosarchaea group</taxon>
        <taxon>Halobacteria</taxon>
        <taxon>Halobacteriales</taxon>
        <taxon>Halobacteriaceae</taxon>
        <taxon>Halobacterium</taxon>
    </lineage>
</organism>
<keyword evidence="6" id="KW-1185">Reference proteome</keyword>
<evidence type="ECO:0000259" key="4">
    <source>
        <dbReference type="PROSITE" id="PS50956"/>
    </source>
</evidence>
<dbReference type="GO" id="GO:0003677">
    <property type="term" value="F:DNA binding"/>
    <property type="evidence" value="ECO:0007669"/>
    <property type="project" value="UniProtKB-KW"/>
</dbReference>
<dbReference type="Proteomes" id="UP001595660">
    <property type="component" value="Unassembled WGS sequence"/>
</dbReference>
<dbReference type="PANTHER" id="PTHR30154">
    <property type="entry name" value="LEUCINE-RESPONSIVE REGULATORY PROTEIN"/>
    <property type="match status" value="1"/>
</dbReference>
<protein>
    <submittedName>
        <fullName evidence="5">Lrp/AsnC family transcriptional regulator</fullName>
    </submittedName>
</protein>
<dbReference type="PRINTS" id="PR00033">
    <property type="entry name" value="HTHASNC"/>
</dbReference>
<dbReference type="InterPro" id="IPR011991">
    <property type="entry name" value="ArsR-like_HTH"/>
</dbReference>
<dbReference type="RefSeq" id="WP_232570665.1">
    <property type="nucleotide sequence ID" value="NZ_CP089466.1"/>
</dbReference>
<proteinExistence type="predicted"/>
<evidence type="ECO:0000256" key="1">
    <source>
        <dbReference type="ARBA" id="ARBA00023015"/>
    </source>
</evidence>
<evidence type="ECO:0000256" key="3">
    <source>
        <dbReference type="ARBA" id="ARBA00023163"/>
    </source>
</evidence>
<dbReference type="PROSITE" id="PS50956">
    <property type="entry name" value="HTH_ASNC_2"/>
    <property type="match status" value="1"/>
</dbReference>
<sequence length="159" mass="17915">MPHQLDDTDRELLRLLQSNARYTATELADRIGVSDNTVHNRMARLEDAGVITGYKATVDPGEAGLDLFFHFICTTRISNRADVAEQIMTFPEVLEVTELMTGQENLHIKMVGATDRDVTDMAERLDELPLEINDETLIRTNHTKPIDFTSVPGTDRDDE</sequence>
<keyword evidence="2" id="KW-0238">DNA-binding</keyword>
<comment type="caution">
    <text evidence="5">The sequence shown here is derived from an EMBL/GenBank/DDBJ whole genome shotgun (WGS) entry which is preliminary data.</text>
</comment>
<dbReference type="InterPro" id="IPR019888">
    <property type="entry name" value="Tscrpt_reg_AsnC-like"/>
</dbReference>
<dbReference type="AlphaFoldDB" id="A0ABD5NG90"/>